<name>A0AAE0NIK0_9PEZI</name>
<evidence type="ECO:0000313" key="3">
    <source>
        <dbReference type="Proteomes" id="UP001287356"/>
    </source>
</evidence>
<evidence type="ECO:0000313" key="2">
    <source>
        <dbReference type="EMBL" id="KAK3382095.1"/>
    </source>
</evidence>
<dbReference type="Pfam" id="PF06985">
    <property type="entry name" value="HET"/>
    <property type="match status" value="1"/>
</dbReference>
<sequence>MQLLNAHSLVFEEFADDSLLPGYAILSHRWEDDEVIIRRDEAETKKGFSKIRACADQALKKGLECIWVDTCCIDKSSSAKLSEAINSMFR</sequence>
<reference evidence="2" key="1">
    <citation type="journal article" date="2023" name="Mol. Phylogenet. Evol.">
        <title>Genome-scale phylogeny and comparative genomics of the fungal order Sordariales.</title>
        <authorList>
            <person name="Hensen N."/>
            <person name="Bonometti L."/>
            <person name="Westerberg I."/>
            <person name="Brannstrom I.O."/>
            <person name="Guillou S."/>
            <person name="Cros-Aarteil S."/>
            <person name="Calhoun S."/>
            <person name="Haridas S."/>
            <person name="Kuo A."/>
            <person name="Mondo S."/>
            <person name="Pangilinan J."/>
            <person name="Riley R."/>
            <person name="LaButti K."/>
            <person name="Andreopoulos B."/>
            <person name="Lipzen A."/>
            <person name="Chen C."/>
            <person name="Yan M."/>
            <person name="Daum C."/>
            <person name="Ng V."/>
            <person name="Clum A."/>
            <person name="Steindorff A."/>
            <person name="Ohm R.A."/>
            <person name="Martin F."/>
            <person name="Silar P."/>
            <person name="Natvig D.O."/>
            <person name="Lalanne C."/>
            <person name="Gautier V."/>
            <person name="Ament-Velasquez S.L."/>
            <person name="Kruys A."/>
            <person name="Hutchinson M.I."/>
            <person name="Powell A.J."/>
            <person name="Barry K."/>
            <person name="Miller A.N."/>
            <person name="Grigoriev I.V."/>
            <person name="Debuchy R."/>
            <person name="Gladieux P."/>
            <person name="Hiltunen Thoren M."/>
            <person name="Johannesson H."/>
        </authorList>
    </citation>
    <scope>NUCLEOTIDE SEQUENCE</scope>
    <source>
        <strain evidence="2">CBS 958.72</strain>
    </source>
</reference>
<gene>
    <name evidence="2" type="ORF">B0T24DRAFT_564031</name>
</gene>
<dbReference type="PANTHER" id="PTHR10622:SF10">
    <property type="entry name" value="HET DOMAIN-CONTAINING PROTEIN"/>
    <property type="match status" value="1"/>
</dbReference>
<proteinExistence type="predicted"/>
<dbReference type="PANTHER" id="PTHR10622">
    <property type="entry name" value="HET DOMAIN-CONTAINING PROTEIN"/>
    <property type="match status" value="1"/>
</dbReference>
<feature type="domain" description="Heterokaryon incompatibility" evidence="1">
    <location>
        <begin position="23"/>
        <end position="88"/>
    </location>
</feature>
<organism evidence="2 3">
    <name type="scientific">Lasiosphaeria ovina</name>
    <dbReference type="NCBI Taxonomy" id="92902"/>
    <lineage>
        <taxon>Eukaryota</taxon>
        <taxon>Fungi</taxon>
        <taxon>Dikarya</taxon>
        <taxon>Ascomycota</taxon>
        <taxon>Pezizomycotina</taxon>
        <taxon>Sordariomycetes</taxon>
        <taxon>Sordariomycetidae</taxon>
        <taxon>Sordariales</taxon>
        <taxon>Lasiosphaeriaceae</taxon>
        <taxon>Lasiosphaeria</taxon>
    </lineage>
</organism>
<comment type="caution">
    <text evidence="2">The sequence shown here is derived from an EMBL/GenBank/DDBJ whole genome shotgun (WGS) entry which is preliminary data.</text>
</comment>
<accession>A0AAE0NIK0</accession>
<dbReference type="EMBL" id="JAULSN010000001">
    <property type="protein sequence ID" value="KAK3382095.1"/>
    <property type="molecule type" value="Genomic_DNA"/>
</dbReference>
<protein>
    <recommendedName>
        <fullName evidence="1">Heterokaryon incompatibility domain-containing protein</fullName>
    </recommendedName>
</protein>
<dbReference type="InterPro" id="IPR010730">
    <property type="entry name" value="HET"/>
</dbReference>
<dbReference type="AlphaFoldDB" id="A0AAE0NIK0"/>
<keyword evidence="3" id="KW-1185">Reference proteome</keyword>
<evidence type="ECO:0000259" key="1">
    <source>
        <dbReference type="Pfam" id="PF06985"/>
    </source>
</evidence>
<reference evidence="2" key="2">
    <citation type="submission" date="2023-06" db="EMBL/GenBank/DDBJ databases">
        <authorList>
            <consortium name="Lawrence Berkeley National Laboratory"/>
            <person name="Haridas S."/>
            <person name="Hensen N."/>
            <person name="Bonometti L."/>
            <person name="Westerberg I."/>
            <person name="Brannstrom I.O."/>
            <person name="Guillou S."/>
            <person name="Cros-Aarteil S."/>
            <person name="Calhoun S."/>
            <person name="Kuo A."/>
            <person name="Mondo S."/>
            <person name="Pangilinan J."/>
            <person name="Riley R."/>
            <person name="Labutti K."/>
            <person name="Andreopoulos B."/>
            <person name="Lipzen A."/>
            <person name="Chen C."/>
            <person name="Yanf M."/>
            <person name="Daum C."/>
            <person name="Ng V."/>
            <person name="Clum A."/>
            <person name="Steindorff A."/>
            <person name="Ohm R."/>
            <person name="Martin F."/>
            <person name="Silar P."/>
            <person name="Natvig D."/>
            <person name="Lalanne C."/>
            <person name="Gautier V."/>
            <person name="Ament-Velasquez S.L."/>
            <person name="Kruys A."/>
            <person name="Hutchinson M.I."/>
            <person name="Powell A.J."/>
            <person name="Barry K."/>
            <person name="Miller A.N."/>
            <person name="Grigoriev I.V."/>
            <person name="Debuchy R."/>
            <person name="Gladieux P."/>
            <person name="Thoren M.H."/>
            <person name="Johannesson H."/>
        </authorList>
    </citation>
    <scope>NUCLEOTIDE SEQUENCE</scope>
    <source>
        <strain evidence="2">CBS 958.72</strain>
    </source>
</reference>
<dbReference type="Proteomes" id="UP001287356">
    <property type="component" value="Unassembled WGS sequence"/>
</dbReference>